<accession>A0A1T3FL69</accession>
<evidence type="ECO:0000313" key="2">
    <source>
        <dbReference type="EMBL" id="OOH96380.1"/>
    </source>
</evidence>
<comment type="caution">
    <text evidence="2">The sequence shown here is derived from an EMBL/GenBank/DDBJ whole genome shotgun (WGS) entry which is preliminary data.</text>
</comment>
<keyword evidence="3" id="KW-1185">Reference proteome</keyword>
<name>A0A1T3FL69_ELIME</name>
<feature type="region of interest" description="Disordered" evidence="1">
    <location>
        <begin position="219"/>
        <end position="238"/>
    </location>
</feature>
<dbReference type="RefSeq" id="WP_077564574.1">
    <property type="nucleotide sequence ID" value="NZ_CP016378.1"/>
</dbReference>
<evidence type="ECO:0000256" key="1">
    <source>
        <dbReference type="SAM" id="MobiDB-lite"/>
    </source>
</evidence>
<dbReference type="InterPro" id="IPR005901">
    <property type="entry name" value="GLPGLI"/>
</dbReference>
<dbReference type="EMBL" id="MPOG01000008">
    <property type="protein sequence ID" value="OOH96380.1"/>
    <property type="molecule type" value="Genomic_DNA"/>
</dbReference>
<dbReference type="AlphaFoldDB" id="A0A1T3FL69"/>
<dbReference type="Proteomes" id="UP000188947">
    <property type="component" value="Unassembled WGS sequence"/>
</dbReference>
<evidence type="ECO:0000313" key="3">
    <source>
        <dbReference type="Proteomes" id="UP000188947"/>
    </source>
</evidence>
<dbReference type="NCBIfam" id="TIGR01200">
    <property type="entry name" value="GLPGLI"/>
    <property type="match status" value="1"/>
</dbReference>
<sequence length="255" mass="29087">MSKFFILITTLLLYSSVYSQKQIHIKYLNVRSEIANVYEDLYTNGTDVISIQDGRIISTSPNNTKLKSKGHDIYFISKLNNESSGSRKFQFTASVGYNAEKVYFVNDNIPYVKWTIEENSKKKILGYECKKATAVFRGAKITAYFAPGIPYSVGPFKFFGLPGVILDIREDNKGYDIWKAIKVDLNSKADVNYNPEFPDYNNVDIKTYTELKDNDRKRFSETTNKTLPSGSHAESVPGRLGVEKVFEWEAEKANR</sequence>
<reference evidence="2 3" key="1">
    <citation type="submission" date="2016-11" db="EMBL/GenBank/DDBJ databases">
        <title>Genome sequence and comparative genomic analysis of clinical strain Elizabethkingia meningoseptica 61421 PRCM.</title>
        <authorList>
            <person name="Wang M."/>
            <person name="Hu S."/>
            <person name="Cao L."/>
            <person name="Jiang T."/>
            <person name="Zhou Y."/>
            <person name="Ming D."/>
        </authorList>
    </citation>
    <scope>NUCLEOTIDE SEQUENCE [LARGE SCALE GENOMIC DNA]</scope>
    <source>
        <strain evidence="2 3">61421 PRCM</strain>
    </source>
</reference>
<dbReference type="STRING" id="238.BBD35_13580"/>
<dbReference type="OrthoDB" id="1440774at2"/>
<proteinExistence type="predicted"/>
<dbReference type="eggNOG" id="ENOG50332UP">
    <property type="taxonomic scope" value="Bacteria"/>
</dbReference>
<gene>
    <name evidence="2" type="ORF">BMF97_08540</name>
</gene>
<dbReference type="Pfam" id="PF09697">
    <property type="entry name" value="Porph_ging"/>
    <property type="match status" value="1"/>
</dbReference>
<organism evidence="2 3">
    <name type="scientific">Elizabethkingia meningoseptica</name>
    <name type="common">Chryseobacterium meningosepticum</name>
    <dbReference type="NCBI Taxonomy" id="238"/>
    <lineage>
        <taxon>Bacteria</taxon>
        <taxon>Pseudomonadati</taxon>
        <taxon>Bacteroidota</taxon>
        <taxon>Flavobacteriia</taxon>
        <taxon>Flavobacteriales</taxon>
        <taxon>Weeksellaceae</taxon>
        <taxon>Elizabethkingia</taxon>
    </lineage>
</organism>
<protein>
    <submittedName>
        <fullName evidence="2">GLPGLI family protein</fullName>
    </submittedName>
</protein>